<dbReference type="EMBL" id="OV121136">
    <property type="protein sequence ID" value="CAH0557215.1"/>
    <property type="molecule type" value="Genomic_DNA"/>
</dbReference>
<proteinExistence type="predicted"/>
<evidence type="ECO:0000313" key="3">
    <source>
        <dbReference type="Proteomes" id="UP001154078"/>
    </source>
</evidence>
<protein>
    <recommendedName>
        <fullName evidence="1">DUF4729 domain-containing protein</fullName>
    </recommendedName>
</protein>
<organism evidence="2 3">
    <name type="scientific">Brassicogethes aeneus</name>
    <name type="common">Rape pollen beetle</name>
    <name type="synonym">Meligethes aeneus</name>
    <dbReference type="NCBI Taxonomy" id="1431903"/>
    <lineage>
        <taxon>Eukaryota</taxon>
        <taxon>Metazoa</taxon>
        <taxon>Ecdysozoa</taxon>
        <taxon>Arthropoda</taxon>
        <taxon>Hexapoda</taxon>
        <taxon>Insecta</taxon>
        <taxon>Pterygota</taxon>
        <taxon>Neoptera</taxon>
        <taxon>Endopterygota</taxon>
        <taxon>Coleoptera</taxon>
        <taxon>Polyphaga</taxon>
        <taxon>Cucujiformia</taxon>
        <taxon>Nitidulidae</taxon>
        <taxon>Meligethinae</taxon>
        <taxon>Brassicogethes</taxon>
    </lineage>
</organism>
<keyword evidence="3" id="KW-1185">Reference proteome</keyword>
<dbReference type="Pfam" id="PF15866">
    <property type="entry name" value="DUF4729"/>
    <property type="match status" value="1"/>
</dbReference>
<reference evidence="2" key="1">
    <citation type="submission" date="2021-12" db="EMBL/GenBank/DDBJ databases">
        <authorList>
            <person name="King R."/>
        </authorList>
    </citation>
    <scope>NUCLEOTIDE SEQUENCE</scope>
</reference>
<name>A0A9P0B8D5_BRAAE</name>
<evidence type="ECO:0000313" key="2">
    <source>
        <dbReference type="EMBL" id="CAH0557215.1"/>
    </source>
</evidence>
<dbReference type="InterPro" id="IPR031732">
    <property type="entry name" value="DUF4729"/>
</dbReference>
<sequence length="309" mass="35666">MSQSYENYDNCESCGNMFEKLCLLESKDKNYYCMDCFKRKFTKDKYSEKPRKMAMFFKNNRFIPNPEHHVEKIVPKKSTSVLSMKKSCSTMSLSKRPLQCPHGVCSRFVSITTLSSHFKYEHPMIQQSNSPLDNRMSMSFTPTEIRYDLTTCLRVITITDLDLNNIIPNNSKYDFNFPKELDSSIPVFFLLARRIPAYHIKNPDENIHDILESYEDDEKKLDFFKAGDKIILWIACNIPGAKLSYTIAASTISNDIRLKYYGPLLSISNHSPAELCKTANCLIISHWHCYKFIGGGARDVPVDVVIHED</sequence>
<dbReference type="Proteomes" id="UP001154078">
    <property type="component" value="Chromosome 5"/>
</dbReference>
<dbReference type="AlphaFoldDB" id="A0A9P0B8D5"/>
<evidence type="ECO:0000259" key="1">
    <source>
        <dbReference type="Pfam" id="PF15866"/>
    </source>
</evidence>
<gene>
    <name evidence="2" type="ORF">MELIAE_LOCUS7983</name>
</gene>
<accession>A0A9P0B8D5</accession>
<dbReference type="OrthoDB" id="6762376at2759"/>
<feature type="domain" description="DUF4729" evidence="1">
    <location>
        <begin position="99"/>
        <end position="285"/>
    </location>
</feature>